<dbReference type="RefSeq" id="WP_356954342.1">
    <property type="nucleotide sequence ID" value="NZ_JBEYBD010000002.1"/>
</dbReference>
<organism evidence="1 2">
    <name type="scientific">Nocardia rhamnosiphila</name>
    <dbReference type="NCBI Taxonomy" id="426716"/>
    <lineage>
        <taxon>Bacteria</taxon>
        <taxon>Bacillati</taxon>
        <taxon>Actinomycetota</taxon>
        <taxon>Actinomycetes</taxon>
        <taxon>Mycobacteriales</taxon>
        <taxon>Nocardiaceae</taxon>
        <taxon>Nocardia</taxon>
    </lineage>
</organism>
<keyword evidence="2" id="KW-1185">Reference proteome</keyword>
<name>A0ABV2WIF8_9NOCA</name>
<dbReference type="Proteomes" id="UP001550628">
    <property type="component" value="Unassembled WGS sequence"/>
</dbReference>
<comment type="caution">
    <text evidence="1">The sequence shown here is derived from an EMBL/GenBank/DDBJ whole genome shotgun (WGS) entry which is preliminary data.</text>
</comment>
<protein>
    <recommendedName>
        <fullName evidence="3">DUF4440 domain-containing protein</fullName>
    </recommendedName>
</protein>
<evidence type="ECO:0008006" key="3">
    <source>
        <dbReference type="Google" id="ProtNLM"/>
    </source>
</evidence>
<evidence type="ECO:0000313" key="2">
    <source>
        <dbReference type="Proteomes" id="UP001550628"/>
    </source>
</evidence>
<reference evidence="1 2" key="1">
    <citation type="submission" date="2024-06" db="EMBL/GenBank/DDBJ databases">
        <title>The Natural Products Discovery Center: Release of the First 8490 Sequenced Strains for Exploring Actinobacteria Biosynthetic Diversity.</title>
        <authorList>
            <person name="Kalkreuter E."/>
            <person name="Kautsar S.A."/>
            <person name="Yang D."/>
            <person name="Bader C.D."/>
            <person name="Teijaro C.N."/>
            <person name="Fluegel L."/>
            <person name="Davis C.M."/>
            <person name="Simpson J.R."/>
            <person name="Lauterbach L."/>
            <person name="Steele A.D."/>
            <person name="Gui C."/>
            <person name="Meng S."/>
            <person name="Li G."/>
            <person name="Viehrig K."/>
            <person name="Ye F."/>
            <person name="Su P."/>
            <person name="Kiefer A.F."/>
            <person name="Nichols A."/>
            <person name="Cepeda A.J."/>
            <person name="Yan W."/>
            <person name="Fan B."/>
            <person name="Jiang Y."/>
            <person name="Adhikari A."/>
            <person name="Zheng C.-J."/>
            <person name="Schuster L."/>
            <person name="Cowan T.M."/>
            <person name="Smanski M.J."/>
            <person name="Chevrette M.G."/>
            <person name="De Carvalho L.P.S."/>
            <person name="Shen B."/>
        </authorList>
    </citation>
    <scope>NUCLEOTIDE SEQUENCE [LARGE SCALE GENOMIC DNA]</scope>
    <source>
        <strain evidence="1 2">NPDC019708</strain>
    </source>
</reference>
<accession>A0ABV2WIF8</accession>
<sequence length="146" mass="16021">MSYALYAWGNFIDEVGLDRDPGWLAPALLRGERDVVSDFLMIGDTDTLRVNGPGTIFEVDGELVDGRDLMGRDPSSADWRVKRILVRTDGTREDALRIMAVVEEDGDYATDDAPEENPVGIGVVVTTWADQHGQWDLALVRLGATG</sequence>
<evidence type="ECO:0000313" key="1">
    <source>
        <dbReference type="EMBL" id="MEU1950670.1"/>
    </source>
</evidence>
<proteinExistence type="predicted"/>
<gene>
    <name evidence="1" type="ORF">ABZ510_02315</name>
</gene>
<dbReference type="EMBL" id="JBEYBF010000001">
    <property type="protein sequence ID" value="MEU1950670.1"/>
    <property type="molecule type" value="Genomic_DNA"/>
</dbReference>